<keyword evidence="2" id="KW-1185">Reference proteome</keyword>
<dbReference type="OrthoDB" id="2122982at2759"/>
<organism evidence="1 2">
    <name type="scientific">Paramuricea clavata</name>
    <name type="common">Red gorgonian</name>
    <name type="synonym">Violescent sea-whip</name>
    <dbReference type="NCBI Taxonomy" id="317549"/>
    <lineage>
        <taxon>Eukaryota</taxon>
        <taxon>Metazoa</taxon>
        <taxon>Cnidaria</taxon>
        <taxon>Anthozoa</taxon>
        <taxon>Octocorallia</taxon>
        <taxon>Malacalcyonacea</taxon>
        <taxon>Plexauridae</taxon>
        <taxon>Paramuricea</taxon>
    </lineage>
</organism>
<protein>
    <submittedName>
        <fullName evidence="1">Ring finger domain</fullName>
    </submittedName>
</protein>
<evidence type="ECO:0000313" key="1">
    <source>
        <dbReference type="EMBL" id="CAB4018511.1"/>
    </source>
</evidence>
<dbReference type="InterPro" id="IPR039903">
    <property type="entry name" value="Zswim2"/>
</dbReference>
<dbReference type="GO" id="GO:0008270">
    <property type="term" value="F:zinc ion binding"/>
    <property type="evidence" value="ECO:0007669"/>
    <property type="project" value="InterPro"/>
</dbReference>
<comment type="caution">
    <text evidence="1">The sequence shown here is derived from an EMBL/GenBank/DDBJ whole genome shotgun (WGS) entry which is preliminary data.</text>
</comment>
<reference evidence="1" key="1">
    <citation type="submission" date="2020-04" db="EMBL/GenBank/DDBJ databases">
        <authorList>
            <person name="Alioto T."/>
            <person name="Alioto T."/>
            <person name="Gomez Garrido J."/>
        </authorList>
    </citation>
    <scope>NUCLEOTIDE SEQUENCE</scope>
    <source>
        <strain evidence="1">A484AB</strain>
    </source>
</reference>
<dbReference type="PANTHER" id="PTHR21540">
    <property type="entry name" value="RING FINGER AND SWIM DOMAIN-CONTAINING PROTEIN 2"/>
    <property type="match status" value="1"/>
</dbReference>
<dbReference type="PANTHER" id="PTHR21540:SF0">
    <property type="entry name" value="PHD FAMILY PROTEIN"/>
    <property type="match status" value="1"/>
</dbReference>
<name>A0A6S7JQA4_PARCT</name>
<dbReference type="InterPro" id="IPR007527">
    <property type="entry name" value="Znf_SWIM"/>
</dbReference>
<dbReference type="EMBL" id="CACRXK020010039">
    <property type="protein sequence ID" value="CAB4018511.1"/>
    <property type="molecule type" value="Genomic_DNA"/>
</dbReference>
<proteinExistence type="predicted"/>
<gene>
    <name evidence="1" type="ORF">PACLA_8A035110</name>
</gene>
<accession>A0A6S7JQA4</accession>
<dbReference type="AlphaFoldDB" id="A0A6S7JQA4"/>
<evidence type="ECO:0000313" key="2">
    <source>
        <dbReference type="Proteomes" id="UP001152795"/>
    </source>
</evidence>
<dbReference type="PROSITE" id="PS50966">
    <property type="entry name" value="ZF_SWIM"/>
    <property type="match status" value="1"/>
</dbReference>
<dbReference type="Proteomes" id="UP001152795">
    <property type="component" value="Unassembled WGS sequence"/>
</dbReference>
<dbReference type="GO" id="GO:0061630">
    <property type="term" value="F:ubiquitin protein ligase activity"/>
    <property type="evidence" value="ECO:0007669"/>
    <property type="project" value="InterPro"/>
</dbReference>
<sequence length="255" mass="29102">MAKAKSQKSRISVVTVKNIDALHRVYVVSSAQVDDYSRTYEVHISREPSCNCPQGLKTKKEICKHIIWVYLFVLGVRETSSLLNQVYLSEDEIRKMFVNIPPISPAAVGTMGASCPAEQTVQNDRCFHEPKSTNYEPASEANARSPFLLKFLASNVKVCAGCPRPNNTFRAHELQDPPAPYNMVICHKEIRQWIEDGEVRRSPTVQNTYYHADLKCVRKNNPTFEKNLLVIPAAMKNELKLEHKLYLRLHFDIDI</sequence>